<evidence type="ECO:0000256" key="1">
    <source>
        <dbReference type="SAM" id="Phobius"/>
    </source>
</evidence>
<protein>
    <recommendedName>
        <fullName evidence="2">Macro domain-containing protein</fullName>
    </recommendedName>
</protein>
<keyword evidence="1" id="KW-1133">Transmembrane helix</keyword>
<dbReference type="SUPFAM" id="SSF52949">
    <property type="entry name" value="Macro domain-like"/>
    <property type="match status" value="1"/>
</dbReference>
<dbReference type="EMBL" id="JBDJPC010000006">
    <property type="protein sequence ID" value="KAL1498157.1"/>
    <property type="molecule type" value="Genomic_DNA"/>
</dbReference>
<feature type="transmembrane region" description="Helical" evidence="1">
    <location>
        <begin position="12"/>
        <end position="33"/>
    </location>
</feature>
<organism evidence="3 4">
    <name type="scientific">Hypothenemus hampei</name>
    <name type="common">Coffee berry borer</name>
    <dbReference type="NCBI Taxonomy" id="57062"/>
    <lineage>
        <taxon>Eukaryota</taxon>
        <taxon>Metazoa</taxon>
        <taxon>Ecdysozoa</taxon>
        <taxon>Arthropoda</taxon>
        <taxon>Hexapoda</taxon>
        <taxon>Insecta</taxon>
        <taxon>Pterygota</taxon>
        <taxon>Neoptera</taxon>
        <taxon>Endopterygota</taxon>
        <taxon>Coleoptera</taxon>
        <taxon>Polyphaga</taxon>
        <taxon>Cucujiformia</taxon>
        <taxon>Curculionidae</taxon>
        <taxon>Scolytinae</taxon>
        <taxon>Hypothenemus</taxon>
    </lineage>
</organism>
<dbReference type="InterPro" id="IPR002589">
    <property type="entry name" value="Macro_dom"/>
</dbReference>
<evidence type="ECO:0000313" key="4">
    <source>
        <dbReference type="Proteomes" id="UP001566132"/>
    </source>
</evidence>
<evidence type="ECO:0000313" key="3">
    <source>
        <dbReference type="EMBL" id="KAL1498157.1"/>
    </source>
</evidence>
<evidence type="ECO:0000259" key="2">
    <source>
        <dbReference type="PROSITE" id="PS51154"/>
    </source>
</evidence>
<dbReference type="InterPro" id="IPR043472">
    <property type="entry name" value="Macro_dom-like"/>
</dbReference>
<gene>
    <name evidence="3" type="ORF">ABEB36_009001</name>
</gene>
<dbReference type="PANTHER" id="PTHR11106">
    <property type="entry name" value="GANGLIOSIDE INDUCED DIFFERENTIATION ASSOCIATED PROTEIN 2-RELATED"/>
    <property type="match status" value="1"/>
</dbReference>
<dbReference type="Proteomes" id="UP001566132">
    <property type="component" value="Unassembled WGS sequence"/>
</dbReference>
<dbReference type="PROSITE" id="PS51154">
    <property type="entry name" value="MACRO"/>
    <property type="match status" value="1"/>
</dbReference>
<sequence length="269" mass="30132">MFICSKLGFQNILVFLPVKNWLIISCLLIFLAAELQNTNNMSWQVEKSKYLKSYASRISKDWVTLENIKTWKQEAQEIDLPDPVKALPSNTIDETQNGSLVDKVSMFIGDITKLKIDAIVNAANYYLKRGGGVDGAIHRVAGQYLQQECDTLNGCPTGEAKITGGYQLPAKFVIHTVGPQGENSQLLKNCYKNSLNLALSNDVKSIAFPCISTGVYGYPNEAAAHVATFTVRKFLEKHGDQFDRVIFCTFLDIDKELYKKVLQTYFPLN</sequence>
<dbReference type="CDD" id="cd02908">
    <property type="entry name" value="Macro_OAADPr_deacetylase"/>
    <property type="match status" value="1"/>
</dbReference>
<proteinExistence type="predicted"/>
<dbReference type="SMART" id="SM00506">
    <property type="entry name" value="A1pp"/>
    <property type="match status" value="1"/>
</dbReference>
<dbReference type="PANTHER" id="PTHR11106:SF27">
    <property type="entry name" value="MACRO DOMAIN-CONTAINING PROTEIN"/>
    <property type="match status" value="1"/>
</dbReference>
<accession>A0ABD1ESS8</accession>
<name>A0ABD1ESS8_HYPHA</name>
<dbReference type="Gene3D" id="3.40.220.10">
    <property type="entry name" value="Leucine Aminopeptidase, subunit E, domain 1"/>
    <property type="match status" value="1"/>
</dbReference>
<comment type="caution">
    <text evidence="3">The sequence shown here is derived from an EMBL/GenBank/DDBJ whole genome shotgun (WGS) entry which is preliminary data.</text>
</comment>
<keyword evidence="1" id="KW-0812">Transmembrane</keyword>
<reference evidence="3 4" key="1">
    <citation type="submission" date="2024-05" db="EMBL/GenBank/DDBJ databases">
        <title>Genetic variation in Jamaican populations of the coffee berry borer (Hypothenemus hampei).</title>
        <authorList>
            <person name="Errbii M."/>
            <person name="Myrie A."/>
        </authorList>
    </citation>
    <scope>NUCLEOTIDE SEQUENCE [LARGE SCALE GENOMIC DNA]</scope>
    <source>
        <strain evidence="3">JA-Hopewell-2020-01-JO</strain>
        <tissue evidence="3">Whole body</tissue>
    </source>
</reference>
<feature type="domain" description="Macro" evidence="2">
    <location>
        <begin position="91"/>
        <end position="266"/>
    </location>
</feature>
<dbReference type="Pfam" id="PF01661">
    <property type="entry name" value="Macro"/>
    <property type="match status" value="1"/>
</dbReference>
<dbReference type="AlphaFoldDB" id="A0ABD1ESS8"/>
<keyword evidence="1" id="KW-0472">Membrane</keyword>
<keyword evidence="4" id="KW-1185">Reference proteome</keyword>